<dbReference type="Proteomes" id="UP000244870">
    <property type="component" value="Chromosome"/>
</dbReference>
<dbReference type="AlphaFoldDB" id="A0A2S1KQ09"/>
<accession>A0A2S1KQ09</accession>
<organism evidence="1 2">
    <name type="scientific">Weissella cibaria</name>
    <dbReference type="NCBI Taxonomy" id="137591"/>
    <lineage>
        <taxon>Bacteria</taxon>
        <taxon>Bacillati</taxon>
        <taxon>Bacillota</taxon>
        <taxon>Bacilli</taxon>
        <taxon>Lactobacillales</taxon>
        <taxon>Lactobacillaceae</taxon>
        <taxon>Weissella</taxon>
    </lineage>
</organism>
<evidence type="ECO:0000313" key="2">
    <source>
        <dbReference type="Proteomes" id="UP000244870"/>
    </source>
</evidence>
<gene>
    <name evidence="1" type="ORF">B6254_0690</name>
</gene>
<reference evidence="1 2" key="1">
    <citation type="submission" date="2017-04" db="EMBL/GenBank/DDBJ databases">
        <title>Weissella cibaria strain m2 complete genome.</title>
        <authorList>
            <person name="Pan Q."/>
            <person name="Tan M."/>
            <person name="Yao F."/>
            <person name="Su S."/>
        </authorList>
    </citation>
    <scope>NUCLEOTIDE SEQUENCE [LARGE SCALE GENOMIC DNA]</scope>
    <source>
        <strain evidence="1 2">M2</strain>
    </source>
</reference>
<protein>
    <submittedName>
        <fullName evidence="1">Uncharacterized protein</fullName>
    </submittedName>
</protein>
<dbReference type="EMBL" id="CP020928">
    <property type="protein sequence ID" value="AWF95100.1"/>
    <property type="molecule type" value="Genomic_DNA"/>
</dbReference>
<sequence>MYTRDLASRSLLVGDIEIIYMVSGQRRNSQLHVSCPNHRREVHNTLYVDPAIADEGVWGLKIRATISY</sequence>
<name>A0A2S1KQ09_9LACO</name>
<proteinExistence type="predicted"/>
<evidence type="ECO:0000313" key="1">
    <source>
        <dbReference type="EMBL" id="AWF95100.1"/>
    </source>
</evidence>